<keyword evidence="2" id="KW-0732">Signal</keyword>
<dbReference type="InterPro" id="IPR029045">
    <property type="entry name" value="ClpP/crotonase-like_dom_sf"/>
</dbReference>
<evidence type="ECO:0000256" key="2">
    <source>
        <dbReference type="SAM" id="SignalP"/>
    </source>
</evidence>
<dbReference type="PANTHER" id="PTHR32060">
    <property type="entry name" value="TAIL-SPECIFIC PROTEASE"/>
    <property type="match status" value="1"/>
</dbReference>
<dbReference type="SMART" id="SM00245">
    <property type="entry name" value="TSPc"/>
    <property type="match status" value="1"/>
</dbReference>
<dbReference type="GO" id="GO:0008236">
    <property type="term" value="F:serine-type peptidase activity"/>
    <property type="evidence" value="ECO:0007669"/>
    <property type="project" value="InterPro"/>
</dbReference>
<dbReference type="AlphaFoldDB" id="A0AAJ5W3Y9"/>
<dbReference type="Pfam" id="PF03572">
    <property type="entry name" value="Peptidase_S41"/>
    <property type="match status" value="1"/>
</dbReference>
<dbReference type="InterPro" id="IPR005151">
    <property type="entry name" value="Tail-specific_protease"/>
</dbReference>
<dbReference type="CDD" id="cd07561">
    <property type="entry name" value="Peptidase_S41_CPP_like"/>
    <property type="match status" value="1"/>
</dbReference>
<reference evidence="4" key="1">
    <citation type="submission" date="2023-03" db="EMBL/GenBank/DDBJ databases">
        <title>Andean soil-derived lignocellulolytic bacterial consortium as a source of novel taxa and putative plastic-active enzymes.</title>
        <authorList>
            <person name="Diaz-Garcia L."/>
            <person name="Chuvochina M."/>
            <person name="Feuerriegel G."/>
            <person name="Bunk B."/>
            <person name="Sproer C."/>
            <person name="Streit W.R."/>
            <person name="Rodriguez L.M."/>
            <person name="Overmann J."/>
            <person name="Jimenez D.J."/>
        </authorList>
    </citation>
    <scope>NUCLEOTIDE SEQUENCE</scope>
    <source>
        <strain evidence="4">MAG 3858</strain>
    </source>
</reference>
<name>A0AAJ5W3Y9_9SPHI</name>
<protein>
    <submittedName>
        <fullName evidence="4">S41 family peptidase</fullName>
    </submittedName>
</protein>
<gene>
    <name evidence="4" type="ORF">P0Y49_14905</name>
</gene>
<dbReference type="SUPFAM" id="SSF52096">
    <property type="entry name" value="ClpP/crotonase"/>
    <property type="match status" value="1"/>
</dbReference>
<dbReference type="Gene3D" id="2.30.42.10">
    <property type="match status" value="1"/>
</dbReference>
<organism evidence="4 5">
    <name type="scientific">Candidatus Pedobacter colombiensis</name>
    <dbReference type="NCBI Taxonomy" id="3121371"/>
    <lineage>
        <taxon>Bacteria</taxon>
        <taxon>Pseudomonadati</taxon>
        <taxon>Bacteroidota</taxon>
        <taxon>Sphingobacteriia</taxon>
        <taxon>Sphingobacteriales</taxon>
        <taxon>Sphingobacteriaceae</taxon>
        <taxon>Pedobacter</taxon>
    </lineage>
</organism>
<evidence type="ECO:0000259" key="3">
    <source>
        <dbReference type="SMART" id="SM00245"/>
    </source>
</evidence>
<evidence type="ECO:0000313" key="5">
    <source>
        <dbReference type="Proteomes" id="UP001214530"/>
    </source>
</evidence>
<sequence>MKFIFRSGKSNFLLALLIIVSIGACKKSKVEPESTAPVPVTVGPNTKQTPTTDRTQLTNDSLFLYAQQVYYWNDALPSYDNFTPRTYGSDINGELFAITRFKIDPATNKPYEYRPSNPGVPKYSYIQDITNKNPVAVLPNEQASVDLEGNGNDVGIFAVSAVGINSTTYRLYILAVDKGSPADDFGLTRGAYITKINNTTIGVTANFDSDRTVINSTIYGSPNSITIEGVKTNGATFATTLNKKSYKSNPIFKTNVLTVGAKKIGYLAYARFSNESNSFSVLESAFADFSSQGVTDLVVDLRYNGGGYVNTAEELVNLIAPSSATGVMYKEYYNSTMQNGQATILKNQLLLDANNKVQYRNGRMLNYFDDVDYTLAKNSHSFSKKGSLNSINNIVFIVSGNTASASELVINSLKPKMNVKLVGTQTYGKPVGFFPVLIQNKYDVYFSMFETKNSLDQGGYYSGMVPDVVNDKDYGDYDFGNPSEGLLSAAIDVLVPKTPTVGVVSRDRVMSVSADGLGVGIKSMVGEFNQNKEFVGMIETRLKNK</sequence>
<dbReference type="Gene3D" id="3.30.750.170">
    <property type="match status" value="1"/>
</dbReference>
<dbReference type="SUPFAM" id="SSF50156">
    <property type="entry name" value="PDZ domain-like"/>
    <property type="match status" value="1"/>
</dbReference>
<proteinExistence type="predicted"/>
<dbReference type="PANTHER" id="PTHR32060:SF30">
    <property type="entry name" value="CARBOXY-TERMINAL PROCESSING PROTEASE CTPA"/>
    <property type="match status" value="1"/>
</dbReference>
<feature type="chain" id="PRO_5042548892" evidence="2">
    <location>
        <begin position="27"/>
        <end position="545"/>
    </location>
</feature>
<dbReference type="GO" id="GO:0004175">
    <property type="term" value="F:endopeptidase activity"/>
    <property type="evidence" value="ECO:0007669"/>
    <property type="project" value="TreeGrafter"/>
</dbReference>
<evidence type="ECO:0000256" key="1">
    <source>
        <dbReference type="SAM" id="MobiDB-lite"/>
    </source>
</evidence>
<dbReference type="PROSITE" id="PS51257">
    <property type="entry name" value="PROKAR_LIPOPROTEIN"/>
    <property type="match status" value="1"/>
</dbReference>
<feature type="domain" description="Tail specific protease" evidence="3">
    <location>
        <begin position="222"/>
        <end position="471"/>
    </location>
</feature>
<dbReference type="Gene3D" id="3.90.226.10">
    <property type="entry name" value="2-enoyl-CoA Hydratase, Chain A, domain 1"/>
    <property type="match status" value="1"/>
</dbReference>
<feature type="region of interest" description="Disordered" evidence="1">
    <location>
        <begin position="33"/>
        <end position="54"/>
    </location>
</feature>
<evidence type="ECO:0000313" key="4">
    <source>
        <dbReference type="EMBL" id="WEK18083.1"/>
    </source>
</evidence>
<dbReference type="GO" id="GO:0030288">
    <property type="term" value="C:outer membrane-bounded periplasmic space"/>
    <property type="evidence" value="ECO:0007669"/>
    <property type="project" value="TreeGrafter"/>
</dbReference>
<dbReference type="GO" id="GO:0007165">
    <property type="term" value="P:signal transduction"/>
    <property type="evidence" value="ECO:0007669"/>
    <property type="project" value="TreeGrafter"/>
</dbReference>
<dbReference type="InterPro" id="IPR036034">
    <property type="entry name" value="PDZ_sf"/>
</dbReference>
<accession>A0AAJ5W3Y9</accession>
<dbReference type="Proteomes" id="UP001214530">
    <property type="component" value="Chromosome"/>
</dbReference>
<feature type="compositionally biased region" description="Polar residues" evidence="1">
    <location>
        <begin position="43"/>
        <end position="54"/>
    </location>
</feature>
<feature type="signal peptide" evidence="2">
    <location>
        <begin position="1"/>
        <end position="26"/>
    </location>
</feature>
<dbReference type="GO" id="GO:0006508">
    <property type="term" value="P:proteolysis"/>
    <property type="evidence" value="ECO:0007669"/>
    <property type="project" value="InterPro"/>
</dbReference>
<dbReference type="EMBL" id="CP119313">
    <property type="protein sequence ID" value="WEK18083.1"/>
    <property type="molecule type" value="Genomic_DNA"/>
</dbReference>